<dbReference type="OrthoDB" id="295274at2759"/>
<reference evidence="11" key="3">
    <citation type="submission" date="2025-04" db="UniProtKB">
        <authorList>
            <consortium name="RefSeq"/>
        </authorList>
    </citation>
    <scope>IDENTIFICATION</scope>
    <source>
        <strain evidence="11">CBS 781.70</strain>
    </source>
</reference>
<dbReference type="PANTHER" id="PTHR19304">
    <property type="entry name" value="CYCLIC-AMP RESPONSE ELEMENT BINDING PROTEIN"/>
    <property type="match status" value="1"/>
</dbReference>
<dbReference type="InterPro" id="IPR021755">
    <property type="entry name" value="TF_Aft1_HRA"/>
</dbReference>
<dbReference type="InterPro" id="IPR046347">
    <property type="entry name" value="bZIP_sf"/>
</dbReference>
<feature type="compositionally biased region" description="Polar residues" evidence="7">
    <location>
        <begin position="1"/>
        <end position="37"/>
    </location>
</feature>
<feature type="region of interest" description="Disordered" evidence="7">
    <location>
        <begin position="220"/>
        <end position="254"/>
    </location>
</feature>
<keyword evidence="6" id="KW-0175">Coiled coil</keyword>
<dbReference type="GeneID" id="54417007"/>
<evidence type="ECO:0000256" key="4">
    <source>
        <dbReference type="ARBA" id="ARBA00023163"/>
    </source>
</evidence>
<dbReference type="SUPFAM" id="SSF57959">
    <property type="entry name" value="Leucine zipper domain"/>
    <property type="match status" value="1"/>
</dbReference>
<evidence type="ECO:0000256" key="7">
    <source>
        <dbReference type="SAM" id="MobiDB-lite"/>
    </source>
</evidence>
<dbReference type="InterPro" id="IPR004827">
    <property type="entry name" value="bZIP"/>
</dbReference>
<dbReference type="Gene3D" id="1.20.5.170">
    <property type="match status" value="1"/>
</dbReference>
<comment type="subcellular location">
    <subcellularLocation>
        <location evidence="1">Nucleus</location>
    </subcellularLocation>
</comment>
<dbReference type="AlphaFoldDB" id="A0A6G1G188"/>
<accession>A0A6G1G188</accession>
<dbReference type="FunFam" id="1.20.5.170:FF:000053">
    <property type="entry name" value="BZIP transcription factor AtfA"/>
    <property type="match status" value="1"/>
</dbReference>
<evidence type="ECO:0000313" key="10">
    <source>
        <dbReference type="Proteomes" id="UP000504638"/>
    </source>
</evidence>
<evidence type="ECO:0000256" key="2">
    <source>
        <dbReference type="ARBA" id="ARBA00023015"/>
    </source>
</evidence>
<protein>
    <recommendedName>
        <fullName evidence="8">BZIP domain-containing protein</fullName>
    </recommendedName>
</protein>
<feature type="compositionally biased region" description="Polar residues" evidence="7">
    <location>
        <begin position="308"/>
        <end position="335"/>
    </location>
</feature>
<dbReference type="GO" id="GO:0005634">
    <property type="term" value="C:nucleus"/>
    <property type="evidence" value="ECO:0007669"/>
    <property type="project" value="UniProtKB-SubCell"/>
</dbReference>
<evidence type="ECO:0000256" key="3">
    <source>
        <dbReference type="ARBA" id="ARBA00023125"/>
    </source>
</evidence>
<dbReference type="InterPro" id="IPR020956">
    <property type="entry name" value="TF_Aft1_OSM"/>
</dbReference>
<dbReference type="Pfam" id="PF00170">
    <property type="entry name" value="bZIP_1"/>
    <property type="match status" value="1"/>
</dbReference>
<feature type="region of interest" description="Disordered" evidence="7">
    <location>
        <begin position="278"/>
        <end position="391"/>
    </location>
</feature>
<gene>
    <name evidence="9 11" type="ORF">P152DRAFT_397970</name>
</gene>
<evidence type="ECO:0000313" key="9">
    <source>
        <dbReference type="EMBL" id="KAF1811875.1"/>
    </source>
</evidence>
<reference evidence="9 11" key="1">
    <citation type="submission" date="2020-01" db="EMBL/GenBank/DDBJ databases">
        <authorList>
            <consortium name="DOE Joint Genome Institute"/>
            <person name="Haridas S."/>
            <person name="Albert R."/>
            <person name="Binder M."/>
            <person name="Bloem J."/>
            <person name="Labutti K."/>
            <person name="Salamov A."/>
            <person name="Andreopoulos B."/>
            <person name="Baker S.E."/>
            <person name="Barry K."/>
            <person name="Bills G."/>
            <person name="Bluhm B.H."/>
            <person name="Cannon C."/>
            <person name="Castanera R."/>
            <person name="Culley D.E."/>
            <person name="Daum C."/>
            <person name="Ezra D."/>
            <person name="Gonzalez J.B."/>
            <person name="Henrissat B."/>
            <person name="Kuo A."/>
            <person name="Liang C."/>
            <person name="Lipzen A."/>
            <person name="Lutzoni F."/>
            <person name="Magnuson J."/>
            <person name="Mondo S."/>
            <person name="Nolan M."/>
            <person name="Ohm R."/>
            <person name="Pangilinan J."/>
            <person name="Park H.-J."/>
            <person name="Ramirez L."/>
            <person name="Alfaro M."/>
            <person name="Sun H."/>
            <person name="Tritt A."/>
            <person name="Yoshinaga Y."/>
            <person name="Zwiers L.-H."/>
            <person name="Turgeon B.G."/>
            <person name="Goodwin S.B."/>
            <person name="Spatafora J.W."/>
            <person name="Crous P.W."/>
            <person name="Grigoriev I.V."/>
        </authorList>
    </citation>
    <scope>NUCLEOTIDE SEQUENCE</scope>
    <source>
        <strain evidence="9 11">CBS 781.70</strain>
    </source>
</reference>
<reference evidence="11" key="2">
    <citation type="submission" date="2020-04" db="EMBL/GenBank/DDBJ databases">
        <authorList>
            <consortium name="NCBI Genome Project"/>
        </authorList>
    </citation>
    <scope>NUCLEOTIDE SEQUENCE</scope>
    <source>
        <strain evidence="11">CBS 781.70</strain>
    </source>
</reference>
<evidence type="ECO:0000259" key="8">
    <source>
        <dbReference type="PROSITE" id="PS50217"/>
    </source>
</evidence>
<dbReference type="PRINTS" id="PR00043">
    <property type="entry name" value="LEUZIPPRJUN"/>
</dbReference>
<dbReference type="InterPro" id="IPR021756">
    <property type="entry name" value="TF_Aft1_HRR"/>
</dbReference>
<dbReference type="GO" id="GO:0003700">
    <property type="term" value="F:DNA-binding transcription factor activity"/>
    <property type="evidence" value="ECO:0007669"/>
    <property type="project" value="InterPro"/>
</dbReference>
<feature type="region of interest" description="Disordered" evidence="7">
    <location>
        <begin position="1"/>
        <end position="113"/>
    </location>
</feature>
<evidence type="ECO:0000256" key="1">
    <source>
        <dbReference type="ARBA" id="ARBA00004123"/>
    </source>
</evidence>
<dbReference type="Pfam" id="PF11786">
    <property type="entry name" value="Aft1_HRA"/>
    <property type="match status" value="1"/>
</dbReference>
<evidence type="ECO:0000256" key="6">
    <source>
        <dbReference type="SAM" id="Coils"/>
    </source>
</evidence>
<dbReference type="Pfam" id="PF11785">
    <property type="entry name" value="Aft1_OSA"/>
    <property type="match status" value="1"/>
</dbReference>
<dbReference type="Proteomes" id="UP000504638">
    <property type="component" value="Unplaced"/>
</dbReference>
<sequence length="553" mass="57436">MAAVATRSSNNSPHLNNRISNAVNADTTGSTSAPSTEARNDSKVTQDSNPTSNAQPLAPPPRPAQTSTATDTPDYFSSLHNNNQQHLYEPNPFEAQFGSSSTETPGKSFLPGVASLTSPSSLLPGNTPGWTNSLRSGPLSPAMLAGPANPGDYFGEPSFSRGFPTPNESSLRTGLTPGGGGTMFPAPSPNSQALFNSFAGGGQTPGTLEFQRTALAVNAAKGGANPPTSQPPATTGMDTKAYPATTQAGGHDPFAGDANDAANGLFMLAQANGARNGANSFAVPNPPTSVAPGPDASPMVKPAGKHSSIGSISAPDTNENMSDSESEPPSASKPLTRSKGRKGATKGAANNRRKREEETPAKGNANKRSKQSFGSVGSNTHDENSDDDEDMKDEEMMLNEKGKKMTDEEKRKNFLERNRVAALKCRQRKKQWLANLQQKCELYTTENDHLTSTVNHLREEIVTLKTLLMAHKDCPVSQAQGLNSAALSNMLDGPGAGNPMGGNMLGVSGAPGNVGMVGMGMPAGPYGMGNMPNGVGMGMMGVAGGNQANVQRK</sequence>
<dbReference type="PROSITE" id="PS50217">
    <property type="entry name" value="BZIP"/>
    <property type="match status" value="1"/>
</dbReference>
<organism evidence="9">
    <name type="scientific">Eremomyces bilateralis CBS 781.70</name>
    <dbReference type="NCBI Taxonomy" id="1392243"/>
    <lineage>
        <taxon>Eukaryota</taxon>
        <taxon>Fungi</taxon>
        <taxon>Dikarya</taxon>
        <taxon>Ascomycota</taxon>
        <taxon>Pezizomycotina</taxon>
        <taxon>Dothideomycetes</taxon>
        <taxon>Dothideomycetes incertae sedis</taxon>
        <taxon>Eremomycetales</taxon>
        <taxon>Eremomycetaceae</taxon>
        <taxon>Eremomyces</taxon>
    </lineage>
</organism>
<dbReference type="InterPro" id="IPR002112">
    <property type="entry name" value="Leuzip_Jun"/>
</dbReference>
<proteinExistence type="predicted"/>
<name>A0A6G1G188_9PEZI</name>
<keyword evidence="3" id="KW-0238">DNA-binding</keyword>
<dbReference type="InterPro" id="IPR051027">
    <property type="entry name" value="bZIP_transcription_factors"/>
</dbReference>
<evidence type="ECO:0000256" key="5">
    <source>
        <dbReference type="ARBA" id="ARBA00023242"/>
    </source>
</evidence>
<keyword evidence="5" id="KW-0539">Nucleus</keyword>
<feature type="coiled-coil region" evidence="6">
    <location>
        <begin position="398"/>
        <end position="453"/>
    </location>
</feature>
<keyword evidence="2" id="KW-0805">Transcription regulation</keyword>
<keyword evidence="4" id="KW-0804">Transcription</keyword>
<evidence type="ECO:0000313" key="11">
    <source>
        <dbReference type="RefSeq" id="XP_033533506.1"/>
    </source>
</evidence>
<dbReference type="SMART" id="SM00338">
    <property type="entry name" value="BRLZ"/>
    <property type="match status" value="1"/>
</dbReference>
<dbReference type="CDD" id="cd14687">
    <property type="entry name" value="bZIP_ATF2"/>
    <property type="match status" value="1"/>
</dbReference>
<dbReference type="GO" id="GO:0003677">
    <property type="term" value="F:DNA binding"/>
    <property type="evidence" value="ECO:0007669"/>
    <property type="project" value="UniProtKB-KW"/>
</dbReference>
<dbReference type="Pfam" id="PF11787">
    <property type="entry name" value="Aft1_HRR"/>
    <property type="match status" value="1"/>
</dbReference>
<feature type="region of interest" description="Disordered" evidence="7">
    <location>
        <begin position="141"/>
        <end position="190"/>
    </location>
</feature>
<dbReference type="RefSeq" id="XP_033533506.1">
    <property type="nucleotide sequence ID" value="XM_033676437.1"/>
</dbReference>
<keyword evidence="10" id="KW-1185">Reference proteome</keyword>
<dbReference type="EMBL" id="ML975159">
    <property type="protein sequence ID" value="KAF1811875.1"/>
    <property type="molecule type" value="Genomic_DNA"/>
</dbReference>
<feature type="domain" description="BZIP" evidence="8">
    <location>
        <begin position="408"/>
        <end position="471"/>
    </location>
</feature>